<protein>
    <submittedName>
        <fullName evidence="2">Uncharacterized protein</fullName>
    </submittedName>
</protein>
<dbReference type="WBParaSite" id="Smp_349140.1">
    <property type="protein sequence ID" value="Smp_349140.1"/>
    <property type="gene ID" value="Smp_349140"/>
</dbReference>
<dbReference type="Proteomes" id="UP000008854">
    <property type="component" value="Unassembled WGS sequence"/>
</dbReference>
<evidence type="ECO:0000313" key="1">
    <source>
        <dbReference type="Proteomes" id="UP000008854"/>
    </source>
</evidence>
<reference evidence="1" key="1">
    <citation type="journal article" date="2012" name="PLoS Negl. Trop. Dis.">
        <title>A systematically improved high quality genome and transcriptome of the human blood fluke Schistosoma mansoni.</title>
        <authorList>
            <person name="Protasio A.V."/>
            <person name="Tsai I.J."/>
            <person name="Babbage A."/>
            <person name="Nichol S."/>
            <person name="Hunt M."/>
            <person name="Aslett M.A."/>
            <person name="De Silva N."/>
            <person name="Velarde G.S."/>
            <person name="Anderson T.J."/>
            <person name="Clark R.C."/>
            <person name="Davidson C."/>
            <person name="Dillon G.P."/>
            <person name="Holroyd N.E."/>
            <person name="LoVerde P.T."/>
            <person name="Lloyd C."/>
            <person name="McQuillan J."/>
            <person name="Oliveira G."/>
            <person name="Otto T.D."/>
            <person name="Parker-Manuel S.J."/>
            <person name="Quail M.A."/>
            <person name="Wilson R.A."/>
            <person name="Zerlotini A."/>
            <person name="Dunne D.W."/>
            <person name="Berriman M."/>
        </authorList>
    </citation>
    <scope>NUCLEOTIDE SEQUENCE [LARGE SCALE GENOMIC DNA]</scope>
    <source>
        <strain evidence="1">Puerto Rican</strain>
    </source>
</reference>
<keyword evidence="1" id="KW-1185">Reference proteome</keyword>
<dbReference type="AlphaFoldDB" id="A0AA82N7U2"/>
<evidence type="ECO:0000313" key="2">
    <source>
        <dbReference type="WBParaSite" id="Smp_349140.1"/>
    </source>
</evidence>
<proteinExistence type="predicted"/>
<accession>A0AA82N7U2</accession>
<sequence>ARRLSVGLGQHLIDRVHNASVELVKDKVNQTKIDKYGRR</sequence>
<organism evidence="1 2">
    <name type="scientific">Schistosoma mansoni</name>
    <name type="common">Blood fluke</name>
    <dbReference type="NCBI Taxonomy" id="6183"/>
    <lineage>
        <taxon>Eukaryota</taxon>
        <taxon>Metazoa</taxon>
        <taxon>Spiralia</taxon>
        <taxon>Lophotrochozoa</taxon>
        <taxon>Platyhelminthes</taxon>
        <taxon>Trematoda</taxon>
        <taxon>Digenea</taxon>
        <taxon>Strigeidida</taxon>
        <taxon>Schistosomatoidea</taxon>
        <taxon>Schistosomatidae</taxon>
        <taxon>Schistosoma</taxon>
    </lineage>
</organism>
<name>A0AA82N7U2_SCHMA</name>
<reference evidence="2" key="2">
    <citation type="submission" date="2023-11" db="UniProtKB">
        <authorList>
            <consortium name="WormBaseParasite"/>
        </authorList>
    </citation>
    <scope>IDENTIFICATION</scope>
    <source>
        <strain evidence="2">Puerto Rican</strain>
    </source>
</reference>